<proteinExistence type="predicted"/>
<dbReference type="Proteomes" id="UP000499080">
    <property type="component" value="Unassembled WGS sequence"/>
</dbReference>
<accession>A0A4Y2CZY4</accession>
<keyword evidence="2" id="KW-1185">Reference proteome</keyword>
<comment type="caution">
    <text evidence="1">The sequence shown here is derived from an EMBL/GenBank/DDBJ whole genome shotgun (WGS) entry which is preliminary data.</text>
</comment>
<dbReference type="EMBL" id="BGPR01000274">
    <property type="protein sequence ID" value="GBM09679.1"/>
    <property type="molecule type" value="Genomic_DNA"/>
</dbReference>
<dbReference type="OrthoDB" id="6429725at2759"/>
<protein>
    <recommendedName>
        <fullName evidence="3">Reverse transcriptase domain-containing protein</fullName>
    </recommendedName>
</protein>
<evidence type="ECO:0008006" key="3">
    <source>
        <dbReference type="Google" id="ProtNLM"/>
    </source>
</evidence>
<sequence>MTTLQRSVLESMSASTFFVVFGPCEGGFAPTSPRHSSLGHNLFLDDCAEVLNQTEKGGKDQRLASSYRPIALLPTIGKVLKKLMTQRLTYHLESTNILNDR</sequence>
<dbReference type="AlphaFoldDB" id="A0A4Y2CZY4"/>
<reference evidence="1 2" key="1">
    <citation type="journal article" date="2019" name="Sci. Rep.">
        <title>Orb-weaving spider Araneus ventricosus genome elucidates the spidroin gene catalogue.</title>
        <authorList>
            <person name="Kono N."/>
            <person name="Nakamura H."/>
            <person name="Ohtoshi R."/>
            <person name="Moran D.A.P."/>
            <person name="Shinohara A."/>
            <person name="Yoshida Y."/>
            <person name="Fujiwara M."/>
            <person name="Mori M."/>
            <person name="Tomita M."/>
            <person name="Arakawa K."/>
        </authorList>
    </citation>
    <scope>NUCLEOTIDE SEQUENCE [LARGE SCALE GENOMIC DNA]</scope>
</reference>
<gene>
    <name evidence="1" type="ORF">AVEN_186392_1</name>
</gene>
<organism evidence="1 2">
    <name type="scientific">Araneus ventricosus</name>
    <name type="common">Orbweaver spider</name>
    <name type="synonym">Epeira ventricosa</name>
    <dbReference type="NCBI Taxonomy" id="182803"/>
    <lineage>
        <taxon>Eukaryota</taxon>
        <taxon>Metazoa</taxon>
        <taxon>Ecdysozoa</taxon>
        <taxon>Arthropoda</taxon>
        <taxon>Chelicerata</taxon>
        <taxon>Arachnida</taxon>
        <taxon>Araneae</taxon>
        <taxon>Araneomorphae</taxon>
        <taxon>Entelegynae</taxon>
        <taxon>Araneoidea</taxon>
        <taxon>Araneidae</taxon>
        <taxon>Araneus</taxon>
    </lineage>
</organism>
<name>A0A4Y2CZY4_ARAVE</name>
<evidence type="ECO:0000313" key="2">
    <source>
        <dbReference type="Proteomes" id="UP000499080"/>
    </source>
</evidence>
<evidence type="ECO:0000313" key="1">
    <source>
        <dbReference type="EMBL" id="GBM09679.1"/>
    </source>
</evidence>